<comment type="caution">
    <text evidence="3">The sequence shown here is derived from an EMBL/GenBank/DDBJ whole genome shotgun (WGS) entry which is preliminary data.</text>
</comment>
<gene>
    <name evidence="3" type="ORF">DUNSADRAFT_915</name>
</gene>
<sequence length="154" mass="16482">MPAPGRQSAVMASALLALALFSCCLSPALASGQDFSSSWDSDETSGLEEELMLGRLRSLIAGSEEDSSSDFSSLRKLMQGDDNSSRVRIEQEPSQEGNNSASEVLSQLKRLETGDDPTSGAKTQLQHLQKEDNSFDAGIFRTLLEGVCVCVCVC</sequence>
<organism evidence="3 4">
    <name type="scientific">Dunaliella salina</name>
    <name type="common">Green alga</name>
    <name type="synonym">Protococcus salinus</name>
    <dbReference type="NCBI Taxonomy" id="3046"/>
    <lineage>
        <taxon>Eukaryota</taxon>
        <taxon>Viridiplantae</taxon>
        <taxon>Chlorophyta</taxon>
        <taxon>core chlorophytes</taxon>
        <taxon>Chlorophyceae</taxon>
        <taxon>CS clade</taxon>
        <taxon>Chlamydomonadales</taxon>
        <taxon>Dunaliellaceae</taxon>
        <taxon>Dunaliella</taxon>
    </lineage>
</organism>
<feature type="chain" id="PRO_5046653628" evidence="2">
    <location>
        <begin position="31"/>
        <end position="154"/>
    </location>
</feature>
<dbReference type="PROSITE" id="PS51257">
    <property type="entry name" value="PROKAR_LIPOPROTEIN"/>
    <property type="match status" value="1"/>
</dbReference>
<evidence type="ECO:0000313" key="3">
    <source>
        <dbReference type="EMBL" id="KAF5843239.1"/>
    </source>
</evidence>
<name>A0ABQ7H8Q2_DUNSA</name>
<feature type="signal peptide" evidence="2">
    <location>
        <begin position="1"/>
        <end position="30"/>
    </location>
</feature>
<evidence type="ECO:0000256" key="2">
    <source>
        <dbReference type="SAM" id="SignalP"/>
    </source>
</evidence>
<reference evidence="3" key="1">
    <citation type="submission" date="2017-08" db="EMBL/GenBank/DDBJ databases">
        <authorList>
            <person name="Polle J.E."/>
            <person name="Barry K."/>
            <person name="Cushman J."/>
            <person name="Schmutz J."/>
            <person name="Tran D."/>
            <person name="Hathwaick L.T."/>
            <person name="Yim W.C."/>
            <person name="Jenkins J."/>
            <person name="Mckie-Krisberg Z.M."/>
            <person name="Prochnik S."/>
            <person name="Lindquist E."/>
            <person name="Dockter R.B."/>
            <person name="Adam C."/>
            <person name="Molina H."/>
            <person name="Bunkerborg J."/>
            <person name="Jin E."/>
            <person name="Buchheim M."/>
            <person name="Magnuson J."/>
        </authorList>
    </citation>
    <scope>NUCLEOTIDE SEQUENCE</scope>
    <source>
        <strain evidence="3">CCAP 19/18</strain>
    </source>
</reference>
<feature type="region of interest" description="Disordered" evidence="1">
    <location>
        <begin position="63"/>
        <end position="104"/>
    </location>
</feature>
<keyword evidence="4" id="KW-1185">Reference proteome</keyword>
<keyword evidence="2" id="KW-0732">Signal</keyword>
<proteinExistence type="predicted"/>
<evidence type="ECO:0000313" key="4">
    <source>
        <dbReference type="Proteomes" id="UP000815325"/>
    </source>
</evidence>
<dbReference type="EMBL" id="MU069446">
    <property type="protein sequence ID" value="KAF5843239.1"/>
    <property type="molecule type" value="Genomic_DNA"/>
</dbReference>
<feature type="compositionally biased region" description="Polar residues" evidence="1">
    <location>
        <begin position="92"/>
        <end position="104"/>
    </location>
</feature>
<evidence type="ECO:0000256" key="1">
    <source>
        <dbReference type="SAM" id="MobiDB-lite"/>
    </source>
</evidence>
<feature type="non-terminal residue" evidence="3">
    <location>
        <position position="154"/>
    </location>
</feature>
<dbReference type="Proteomes" id="UP000815325">
    <property type="component" value="Unassembled WGS sequence"/>
</dbReference>
<accession>A0ABQ7H8Q2</accession>
<protein>
    <submittedName>
        <fullName evidence="3">Uncharacterized protein</fullName>
    </submittedName>
</protein>